<keyword evidence="1 12" id="KW-0240">DNA-directed RNA polymerase</keyword>
<evidence type="ECO:0000256" key="5">
    <source>
        <dbReference type="ARBA" id="ARBA00022705"/>
    </source>
</evidence>
<proteinExistence type="inferred from homology"/>
<evidence type="ECO:0000256" key="3">
    <source>
        <dbReference type="ARBA" id="ARBA00022679"/>
    </source>
</evidence>
<keyword evidence="3 12" id="KW-0808">Transferase</keyword>
<dbReference type="InterPro" id="IPR006171">
    <property type="entry name" value="TOPRIM_dom"/>
</dbReference>
<dbReference type="Proteomes" id="UP000231550">
    <property type="component" value="Unassembled WGS sequence"/>
</dbReference>
<feature type="zinc finger region" description="CHC2-type" evidence="12 14">
    <location>
        <begin position="35"/>
        <end position="59"/>
    </location>
</feature>
<evidence type="ECO:0000256" key="13">
    <source>
        <dbReference type="PIRNR" id="PIRNR002811"/>
    </source>
</evidence>
<evidence type="ECO:0000259" key="16">
    <source>
        <dbReference type="PROSITE" id="PS50880"/>
    </source>
</evidence>
<dbReference type="EC" id="2.7.7.101" evidence="12"/>
<dbReference type="Gene3D" id="3.90.980.10">
    <property type="entry name" value="DNA primase, catalytic core, N-terminal domain"/>
    <property type="match status" value="1"/>
</dbReference>
<evidence type="ECO:0000256" key="11">
    <source>
        <dbReference type="ARBA" id="ARBA00023163"/>
    </source>
</evidence>
<evidence type="ECO:0000256" key="10">
    <source>
        <dbReference type="ARBA" id="ARBA00023125"/>
    </source>
</evidence>
<dbReference type="Pfam" id="PF13155">
    <property type="entry name" value="Toprim_2"/>
    <property type="match status" value="1"/>
</dbReference>
<comment type="domain">
    <text evidence="12">Contains an N-terminal zinc-binding domain, a central core domain that contains the primase activity, and a C-terminal DnaB-binding domain.</text>
</comment>
<dbReference type="SMART" id="SM00400">
    <property type="entry name" value="ZnF_CHCC"/>
    <property type="match status" value="1"/>
</dbReference>
<feature type="domain" description="Toprim" evidence="16">
    <location>
        <begin position="284"/>
        <end position="365"/>
    </location>
</feature>
<keyword evidence="7 12" id="KW-0863">Zinc-finger</keyword>
<organism evidence="17 18">
    <name type="scientific">Candidatus Portnoybacteria bacterium CG11_big_fil_rev_8_21_14_0_20_44_10</name>
    <dbReference type="NCBI Taxonomy" id="1974818"/>
    <lineage>
        <taxon>Bacteria</taxon>
        <taxon>Candidatus Portnoyibacteriota</taxon>
    </lineage>
</organism>
<comment type="similarity">
    <text evidence="12 13">Belongs to the DnaG primase family.</text>
</comment>
<dbReference type="GO" id="GO:0008270">
    <property type="term" value="F:zinc ion binding"/>
    <property type="evidence" value="ECO:0007669"/>
    <property type="project" value="UniProtKB-UniRule"/>
</dbReference>
<dbReference type="Pfam" id="PF10410">
    <property type="entry name" value="DnaB_bind"/>
    <property type="match status" value="1"/>
</dbReference>
<dbReference type="CDD" id="cd03364">
    <property type="entry name" value="TOPRIM_DnaG_primases"/>
    <property type="match status" value="1"/>
</dbReference>
<gene>
    <name evidence="12" type="primary">dnaG</name>
    <name evidence="17" type="ORF">COV85_00470</name>
</gene>
<dbReference type="Gene3D" id="3.90.580.10">
    <property type="entry name" value="Zinc finger, CHC2-type domain"/>
    <property type="match status" value="1"/>
</dbReference>
<feature type="region of interest" description="Disordered" evidence="15">
    <location>
        <begin position="371"/>
        <end position="392"/>
    </location>
</feature>
<dbReference type="GO" id="GO:0005737">
    <property type="term" value="C:cytoplasm"/>
    <property type="evidence" value="ECO:0007669"/>
    <property type="project" value="TreeGrafter"/>
</dbReference>
<dbReference type="EMBL" id="PCVN01000012">
    <property type="protein sequence ID" value="PIQ74738.1"/>
    <property type="molecule type" value="Genomic_DNA"/>
</dbReference>
<dbReference type="Pfam" id="PF08275">
    <property type="entry name" value="DNAG_N"/>
    <property type="match status" value="1"/>
</dbReference>
<dbReference type="Pfam" id="PF01807">
    <property type="entry name" value="Zn_ribbon_DnaG"/>
    <property type="match status" value="1"/>
</dbReference>
<evidence type="ECO:0000256" key="1">
    <source>
        <dbReference type="ARBA" id="ARBA00022478"/>
    </source>
</evidence>
<sequence>MHSPVDEIKNKLDIVEVISGYIKLQKTGRNFRANCPFHNEKTPSFFVSPERQIWHCFGCGKGGDIFAFIKEIEGVEFIDALRMLAQRAGVVLKRPDQESDSWRTERQRLCGVCELALKFFEKQLEASTGGKKIKEYLAERGFVPETIASWRLGYAPDDWYVLSEFLKKRGYTDAEIVSSGLVVENERKGSAQIAKYYDRFRNRIIFPLSDLNGQVVGFAGRVLPASNASRSDAGRPGGLSGGGASAKASAGQAKYINSPQTPIYDKSRMLYGLDKAKIEIRAKDFCIIVEGYTDVMMSHQAGIKNTVASSGTALTEEQLKIIKRYTENLILAFDMDIAGDTATKRGIDLAISHGFNIKIIQPARNATHADASHADWPSVAGGSATSGKEKKDPADIIKENPVSWLKAIEEAQGIIEFYFTNAFSQNDCKEPVGKKKIAKIILPLLKWIPDLVERADWIQKLARQLRVQEKLLIEAMQKADGNKAVSHSGQLVQSGKKSPKTRRVVLEEELVGLLCYLLESAEDVGRVVDHLDIVKIEEILTDKRLLEIFKGLRKYLNSGGGGTIFNLKEYQASLLPNLSSFLNPILFQLEFREIDNAALEGCFDKCLKELKRENVKQEMIRLQYEIRELENTKDKERFNELLKVFTGLAGEL</sequence>
<evidence type="ECO:0000256" key="7">
    <source>
        <dbReference type="ARBA" id="ARBA00022771"/>
    </source>
</evidence>
<comment type="catalytic activity">
    <reaction evidence="12">
        <text>ssDNA + n NTP = ssDNA/pppN(pN)n-1 hybrid + (n-1) diphosphate.</text>
        <dbReference type="EC" id="2.7.7.101"/>
    </reaction>
</comment>
<dbReference type="PANTHER" id="PTHR30313">
    <property type="entry name" value="DNA PRIMASE"/>
    <property type="match status" value="1"/>
</dbReference>
<dbReference type="InterPro" id="IPR002694">
    <property type="entry name" value="Znf_CHC2"/>
</dbReference>
<comment type="function">
    <text evidence="12 13">RNA polymerase that catalyzes the synthesis of short RNA molecules used as primers for DNA polymerase during DNA replication.</text>
</comment>
<dbReference type="HAMAP" id="MF_00974">
    <property type="entry name" value="DNA_primase_DnaG"/>
    <property type="match status" value="1"/>
</dbReference>
<comment type="caution">
    <text evidence="17">The sequence shown here is derived from an EMBL/GenBank/DDBJ whole genome shotgun (WGS) entry which is preliminary data.</text>
</comment>
<comment type="cofactor">
    <cofactor evidence="12 13 14">
        <name>Zn(2+)</name>
        <dbReference type="ChEBI" id="CHEBI:29105"/>
    </cofactor>
    <text evidence="12 13 14">Binds 1 zinc ion per monomer.</text>
</comment>
<dbReference type="SUPFAM" id="SSF57783">
    <property type="entry name" value="Zinc beta-ribbon"/>
    <property type="match status" value="1"/>
</dbReference>
<keyword evidence="6 12" id="KW-0479">Metal-binding</keyword>
<dbReference type="GO" id="GO:0006269">
    <property type="term" value="P:DNA replication, synthesis of primer"/>
    <property type="evidence" value="ECO:0007669"/>
    <property type="project" value="UniProtKB-UniRule"/>
</dbReference>
<accession>A0A2H0KRG2</accession>
<evidence type="ECO:0000313" key="18">
    <source>
        <dbReference type="Proteomes" id="UP000231550"/>
    </source>
</evidence>
<dbReference type="PANTHER" id="PTHR30313:SF2">
    <property type="entry name" value="DNA PRIMASE"/>
    <property type="match status" value="1"/>
</dbReference>
<dbReference type="SMART" id="SM00493">
    <property type="entry name" value="TOPRIM"/>
    <property type="match status" value="1"/>
</dbReference>
<dbReference type="InterPro" id="IPR013264">
    <property type="entry name" value="DNAG_N"/>
</dbReference>
<comment type="subunit">
    <text evidence="12">Monomer. Interacts with DnaB.</text>
</comment>
<evidence type="ECO:0000256" key="12">
    <source>
        <dbReference type="HAMAP-Rule" id="MF_00974"/>
    </source>
</evidence>
<evidence type="ECO:0000256" key="6">
    <source>
        <dbReference type="ARBA" id="ARBA00022723"/>
    </source>
</evidence>
<dbReference type="GO" id="GO:0003677">
    <property type="term" value="F:DNA binding"/>
    <property type="evidence" value="ECO:0007669"/>
    <property type="project" value="UniProtKB-KW"/>
</dbReference>
<dbReference type="InterPro" id="IPR016136">
    <property type="entry name" value="DNA_helicase_N/primase_C"/>
</dbReference>
<dbReference type="InterPro" id="IPR034151">
    <property type="entry name" value="TOPRIM_DnaG_bac"/>
</dbReference>
<evidence type="ECO:0000256" key="4">
    <source>
        <dbReference type="ARBA" id="ARBA00022695"/>
    </source>
</evidence>
<evidence type="ECO:0000256" key="15">
    <source>
        <dbReference type="SAM" id="MobiDB-lite"/>
    </source>
</evidence>
<evidence type="ECO:0000313" key="17">
    <source>
        <dbReference type="EMBL" id="PIQ74738.1"/>
    </source>
</evidence>
<keyword evidence="9" id="KW-0460">Magnesium</keyword>
<dbReference type="FunFam" id="3.90.580.10:FF:000001">
    <property type="entry name" value="DNA primase"/>
    <property type="match status" value="1"/>
</dbReference>
<keyword evidence="10 12" id="KW-0238">DNA-binding</keyword>
<dbReference type="PIRSF" id="PIRSF002811">
    <property type="entry name" value="DnaG"/>
    <property type="match status" value="1"/>
</dbReference>
<keyword evidence="4 12" id="KW-0548">Nucleotidyltransferase</keyword>
<keyword evidence="11 12" id="KW-0804">Transcription</keyword>
<dbReference type="GO" id="GO:1990077">
    <property type="term" value="C:primosome complex"/>
    <property type="evidence" value="ECO:0007669"/>
    <property type="project" value="UniProtKB-KW"/>
</dbReference>
<dbReference type="InterPro" id="IPR030846">
    <property type="entry name" value="DnaG_bac"/>
</dbReference>
<protein>
    <recommendedName>
        <fullName evidence="12 13">DNA primase</fullName>
        <ecNumber evidence="12">2.7.7.101</ecNumber>
    </recommendedName>
</protein>
<evidence type="ECO:0000256" key="2">
    <source>
        <dbReference type="ARBA" id="ARBA00022515"/>
    </source>
</evidence>
<dbReference type="GO" id="GO:0000428">
    <property type="term" value="C:DNA-directed RNA polymerase complex"/>
    <property type="evidence" value="ECO:0007669"/>
    <property type="project" value="UniProtKB-KW"/>
</dbReference>
<evidence type="ECO:0000256" key="8">
    <source>
        <dbReference type="ARBA" id="ARBA00022833"/>
    </source>
</evidence>
<dbReference type="AlphaFoldDB" id="A0A2H0KRG2"/>
<dbReference type="SUPFAM" id="SSF56731">
    <property type="entry name" value="DNA primase core"/>
    <property type="match status" value="1"/>
</dbReference>
<dbReference type="Gene3D" id="3.40.1360.10">
    <property type="match status" value="1"/>
</dbReference>
<dbReference type="Gene3D" id="1.10.860.10">
    <property type="entry name" value="DNAb Helicase, Chain A"/>
    <property type="match status" value="1"/>
</dbReference>
<dbReference type="InterPro" id="IPR050219">
    <property type="entry name" value="DnaG_primase"/>
</dbReference>
<name>A0A2H0KRG2_9BACT</name>
<dbReference type="InterPro" id="IPR019475">
    <property type="entry name" value="DNA_primase_DnaB-bd"/>
</dbReference>
<dbReference type="PROSITE" id="PS50880">
    <property type="entry name" value="TOPRIM"/>
    <property type="match status" value="1"/>
</dbReference>
<keyword evidence="8 12" id="KW-0862">Zinc</keyword>
<reference evidence="17 18" key="1">
    <citation type="submission" date="2017-09" db="EMBL/GenBank/DDBJ databases">
        <title>Depth-based differentiation of microbial function through sediment-hosted aquifers and enrichment of novel symbionts in the deep terrestrial subsurface.</title>
        <authorList>
            <person name="Probst A.J."/>
            <person name="Ladd B."/>
            <person name="Jarett J.K."/>
            <person name="Geller-Mcgrath D.E."/>
            <person name="Sieber C.M."/>
            <person name="Emerson J.B."/>
            <person name="Anantharaman K."/>
            <person name="Thomas B.C."/>
            <person name="Malmstrom R."/>
            <person name="Stieglmeier M."/>
            <person name="Klingl A."/>
            <person name="Woyke T."/>
            <person name="Ryan C.M."/>
            <person name="Banfield J.F."/>
        </authorList>
    </citation>
    <scope>NUCLEOTIDE SEQUENCE [LARGE SCALE GENOMIC DNA]</scope>
    <source>
        <strain evidence="17">CG11_big_fil_rev_8_21_14_0_20_44_10</strain>
    </source>
</reference>
<dbReference type="GO" id="GO:0003899">
    <property type="term" value="F:DNA-directed RNA polymerase activity"/>
    <property type="evidence" value="ECO:0007669"/>
    <property type="project" value="UniProtKB-UniRule"/>
</dbReference>
<evidence type="ECO:0000256" key="14">
    <source>
        <dbReference type="PIRSR" id="PIRSR002811-1"/>
    </source>
</evidence>
<dbReference type="InterPro" id="IPR037068">
    <property type="entry name" value="DNA_primase_core_N_sf"/>
</dbReference>
<dbReference type="InterPro" id="IPR036977">
    <property type="entry name" value="DNA_primase_Znf_CHC2"/>
</dbReference>
<keyword evidence="5 12" id="KW-0235">DNA replication</keyword>
<evidence type="ECO:0000256" key="9">
    <source>
        <dbReference type="ARBA" id="ARBA00022842"/>
    </source>
</evidence>
<keyword evidence="2 12" id="KW-0639">Primosome</keyword>